<dbReference type="InterPro" id="IPR013094">
    <property type="entry name" value="AB_hydrolase_3"/>
</dbReference>
<dbReference type="PANTHER" id="PTHR48081:SF8">
    <property type="entry name" value="ALPHA_BETA HYDROLASE FOLD-3 DOMAIN-CONTAINING PROTEIN-RELATED"/>
    <property type="match status" value="1"/>
</dbReference>
<dbReference type="InterPro" id="IPR029058">
    <property type="entry name" value="AB_hydrolase_fold"/>
</dbReference>
<dbReference type="Pfam" id="PF07859">
    <property type="entry name" value="Abhydrolase_3"/>
    <property type="match status" value="1"/>
</dbReference>
<organism evidence="3 4">
    <name type="scientific">Actinosynnema pretiosum subsp. pretiosum</name>
    <dbReference type="NCBI Taxonomy" id="103721"/>
    <lineage>
        <taxon>Bacteria</taxon>
        <taxon>Bacillati</taxon>
        <taxon>Actinomycetota</taxon>
        <taxon>Actinomycetes</taxon>
        <taxon>Pseudonocardiales</taxon>
        <taxon>Pseudonocardiaceae</taxon>
        <taxon>Actinosynnema</taxon>
    </lineage>
</organism>
<dbReference type="AlphaFoldDB" id="A0AA45L7X7"/>
<sequence length="302" mass="32525">MELERIESSLRDGVRRAPRVDLGKALVRKASRVVVGLMPRARVPGVRISEVREGGARYRLYLPEERGGAGLVWVHGGGMVGGGPKQTDRLCAETARELGVVIASARYRFAPEHPFPAASDDCRAVWERVLVNARGWGVSPERITVGGQSAGGGLAAGLVQRVHDEGGVQPAGQWLVYPMLDDRTAARGELDAVGHFVWDNRANRFGWGAVLGVRPGADVVPEYAVPARRGDLTGLPPAWIGVGDVDLFHDEDVEYARRLRAAGVDVTLDVVPGAPHGFDGIAPDSPVTRDFLARARSWLGER</sequence>
<dbReference type="SUPFAM" id="SSF53474">
    <property type="entry name" value="alpha/beta-Hydrolases"/>
    <property type="match status" value="1"/>
</dbReference>
<feature type="domain" description="Alpha/beta hydrolase fold-3" evidence="2">
    <location>
        <begin position="71"/>
        <end position="278"/>
    </location>
</feature>
<dbReference type="Gene3D" id="3.40.50.1820">
    <property type="entry name" value="alpha/beta hydrolase"/>
    <property type="match status" value="1"/>
</dbReference>
<evidence type="ECO:0000313" key="3">
    <source>
        <dbReference type="EMBL" id="QUF04971.1"/>
    </source>
</evidence>
<accession>A0AA45L7X7</accession>
<dbReference type="GO" id="GO:0016787">
    <property type="term" value="F:hydrolase activity"/>
    <property type="evidence" value="ECO:0007669"/>
    <property type="project" value="UniProtKB-KW"/>
</dbReference>
<protein>
    <submittedName>
        <fullName evidence="3">Alpha/beta hydrolase</fullName>
    </submittedName>
</protein>
<gene>
    <name evidence="3" type="ORF">KCV87_02235</name>
</gene>
<dbReference type="InterPro" id="IPR050300">
    <property type="entry name" value="GDXG_lipolytic_enzyme"/>
</dbReference>
<evidence type="ECO:0000259" key="2">
    <source>
        <dbReference type="Pfam" id="PF07859"/>
    </source>
</evidence>
<dbReference type="PANTHER" id="PTHR48081">
    <property type="entry name" value="AB HYDROLASE SUPERFAMILY PROTEIN C4A8.06C"/>
    <property type="match status" value="1"/>
</dbReference>
<reference evidence="3" key="1">
    <citation type="submission" date="2021-04" db="EMBL/GenBank/DDBJ databases">
        <title>Genomic sequence of Actinosynnema pretiosum subsp. pretiosum ATCC 31280 (C-14919).</title>
        <authorList>
            <person name="Bai L."/>
            <person name="Wang X."/>
            <person name="Xiao Y."/>
        </authorList>
    </citation>
    <scope>NUCLEOTIDE SEQUENCE</scope>
    <source>
        <strain evidence="3">ATCC 31280</strain>
    </source>
</reference>
<dbReference type="Proteomes" id="UP000677152">
    <property type="component" value="Chromosome"/>
</dbReference>
<proteinExistence type="predicted"/>
<keyword evidence="1 3" id="KW-0378">Hydrolase</keyword>
<dbReference type="EMBL" id="CP073249">
    <property type="protein sequence ID" value="QUF04971.1"/>
    <property type="molecule type" value="Genomic_DNA"/>
</dbReference>
<name>A0AA45L7X7_9PSEU</name>
<evidence type="ECO:0000256" key="1">
    <source>
        <dbReference type="ARBA" id="ARBA00022801"/>
    </source>
</evidence>
<evidence type="ECO:0000313" key="4">
    <source>
        <dbReference type="Proteomes" id="UP000677152"/>
    </source>
</evidence>